<dbReference type="AlphaFoldDB" id="A0A284VLT5"/>
<keyword evidence="1" id="KW-1133">Transmembrane helix</keyword>
<proteinExistence type="predicted"/>
<evidence type="ECO:0000256" key="1">
    <source>
        <dbReference type="SAM" id="Phobius"/>
    </source>
</evidence>
<organism evidence="2 3">
    <name type="scientific">Candidatus Methanoperedens nitratireducens</name>
    <dbReference type="NCBI Taxonomy" id="1392998"/>
    <lineage>
        <taxon>Archaea</taxon>
        <taxon>Methanobacteriati</taxon>
        <taxon>Methanobacteriota</taxon>
        <taxon>Stenosarchaea group</taxon>
        <taxon>Methanomicrobia</taxon>
        <taxon>Methanosarcinales</taxon>
        <taxon>ANME-2 cluster</taxon>
        <taxon>Candidatus Methanoperedentaceae</taxon>
        <taxon>Candidatus Methanoperedens</taxon>
    </lineage>
</organism>
<protein>
    <submittedName>
        <fullName evidence="2">Uncharacterized protein</fullName>
    </submittedName>
</protein>
<keyword evidence="3" id="KW-1185">Reference proteome</keyword>
<gene>
    <name evidence="2" type="ORF">MNV_1670007</name>
</gene>
<reference evidence="3" key="1">
    <citation type="submission" date="2017-06" db="EMBL/GenBank/DDBJ databases">
        <authorList>
            <person name="Cremers G."/>
        </authorList>
    </citation>
    <scope>NUCLEOTIDE SEQUENCE [LARGE SCALE GENOMIC DNA]</scope>
</reference>
<keyword evidence="1" id="KW-0472">Membrane</keyword>
<dbReference type="EMBL" id="FZMP01000076">
    <property type="protein sequence ID" value="SNQ60173.1"/>
    <property type="molecule type" value="Genomic_DNA"/>
</dbReference>
<sequence>MPAVCGITTAVTSHGSVRLTISMHSIDDTGHYYTKNNINNINFIKFLKMTRIIGLIALISYIGVILAIWINANLGGYVYFSAGEPILIIKYAEWGLGFIGLSVATSFLCRELRDKSSSDGTA</sequence>
<evidence type="ECO:0000313" key="2">
    <source>
        <dbReference type="EMBL" id="SNQ60173.1"/>
    </source>
</evidence>
<feature type="transmembrane region" description="Helical" evidence="1">
    <location>
        <begin position="52"/>
        <end position="71"/>
    </location>
</feature>
<dbReference type="Proteomes" id="UP000218615">
    <property type="component" value="Unassembled WGS sequence"/>
</dbReference>
<keyword evidence="1" id="KW-0812">Transmembrane</keyword>
<name>A0A284VLT5_9EURY</name>
<accession>A0A284VLT5</accession>
<evidence type="ECO:0000313" key="3">
    <source>
        <dbReference type="Proteomes" id="UP000218615"/>
    </source>
</evidence>
<feature type="transmembrane region" description="Helical" evidence="1">
    <location>
        <begin position="91"/>
        <end position="109"/>
    </location>
</feature>